<dbReference type="OrthoDB" id="20488at2759"/>
<feature type="non-terminal residue" evidence="2">
    <location>
        <position position="90"/>
    </location>
</feature>
<dbReference type="eggNOG" id="KOG2277">
    <property type="taxonomic scope" value="Eukaryota"/>
</dbReference>
<dbReference type="PANTHER" id="PTHR12271:SF40">
    <property type="entry name" value="POLY(A) RNA POLYMERASE GLD2"/>
    <property type="match status" value="1"/>
</dbReference>
<feature type="domain" description="Poly(A) RNA polymerase mitochondrial-like central palm" evidence="1">
    <location>
        <begin position="1"/>
        <end position="37"/>
    </location>
</feature>
<dbReference type="Proteomes" id="UP000001064">
    <property type="component" value="Unassembled WGS sequence"/>
</dbReference>
<evidence type="ECO:0000259" key="1">
    <source>
        <dbReference type="Pfam" id="PF22600"/>
    </source>
</evidence>
<evidence type="ECO:0000313" key="2">
    <source>
        <dbReference type="EMBL" id="EGC33557.1"/>
    </source>
</evidence>
<keyword evidence="3" id="KW-1185">Reference proteome</keyword>
<name>F0ZR63_DICPU</name>
<dbReference type="EMBL" id="GL871136">
    <property type="protein sequence ID" value="EGC33557.1"/>
    <property type="molecule type" value="Genomic_DNA"/>
</dbReference>
<dbReference type="OMA" id="KSEWIVD"/>
<dbReference type="InterPro" id="IPR043519">
    <property type="entry name" value="NT_sf"/>
</dbReference>
<organism evidence="2 3">
    <name type="scientific">Dictyostelium purpureum</name>
    <name type="common">Slime mold</name>
    <dbReference type="NCBI Taxonomy" id="5786"/>
    <lineage>
        <taxon>Eukaryota</taxon>
        <taxon>Amoebozoa</taxon>
        <taxon>Evosea</taxon>
        <taxon>Eumycetozoa</taxon>
        <taxon>Dictyostelia</taxon>
        <taxon>Dictyosteliales</taxon>
        <taxon>Dictyosteliaceae</taxon>
        <taxon>Dictyostelium</taxon>
    </lineage>
</organism>
<dbReference type="RefSeq" id="XP_003289906.1">
    <property type="nucleotide sequence ID" value="XM_003289858.1"/>
</dbReference>
<reference evidence="3" key="1">
    <citation type="journal article" date="2011" name="Genome Biol.">
        <title>Comparative genomics of the social amoebae Dictyostelium discoideum and Dictyostelium purpureum.</title>
        <authorList>
            <consortium name="US DOE Joint Genome Institute (JGI-PGF)"/>
            <person name="Sucgang R."/>
            <person name="Kuo A."/>
            <person name="Tian X."/>
            <person name="Salerno W."/>
            <person name="Parikh A."/>
            <person name="Feasley C.L."/>
            <person name="Dalin E."/>
            <person name="Tu H."/>
            <person name="Huang E."/>
            <person name="Barry K."/>
            <person name="Lindquist E."/>
            <person name="Shapiro H."/>
            <person name="Bruce D."/>
            <person name="Schmutz J."/>
            <person name="Salamov A."/>
            <person name="Fey P."/>
            <person name="Gaudet P."/>
            <person name="Anjard C."/>
            <person name="Babu M.M."/>
            <person name="Basu S."/>
            <person name="Bushmanova Y."/>
            <person name="van der Wel H."/>
            <person name="Katoh-Kurasawa M."/>
            <person name="Dinh C."/>
            <person name="Coutinho P.M."/>
            <person name="Saito T."/>
            <person name="Elias M."/>
            <person name="Schaap P."/>
            <person name="Kay R.R."/>
            <person name="Henrissat B."/>
            <person name="Eichinger L."/>
            <person name="Rivero F."/>
            <person name="Putnam N.H."/>
            <person name="West C.M."/>
            <person name="Loomis W.F."/>
            <person name="Chisholm R.L."/>
            <person name="Shaulsky G."/>
            <person name="Strassmann J.E."/>
            <person name="Queller D.C."/>
            <person name="Kuspa A."/>
            <person name="Grigoriev I.V."/>
        </authorList>
    </citation>
    <scope>NUCLEOTIDE SEQUENCE [LARGE SCALE GENOMIC DNA]</scope>
    <source>
        <strain evidence="3">QSDP1</strain>
    </source>
</reference>
<proteinExistence type="predicted"/>
<dbReference type="KEGG" id="dpp:DICPUDRAFT_23747"/>
<dbReference type="Pfam" id="PF22600">
    <property type="entry name" value="MTPAP-like_central"/>
    <property type="match status" value="1"/>
</dbReference>
<dbReference type="InterPro" id="IPR054708">
    <property type="entry name" value="MTPAP-like_central"/>
</dbReference>
<dbReference type="AlphaFoldDB" id="F0ZR63"/>
<dbReference type="SUPFAM" id="SSF81631">
    <property type="entry name" value="PAP/OAS1 substrate-binding domain"/>
    <property type="match status" value="1"/>
</dbReference>
<sequence>AKVPIIRFNEKTTEIQFDMCFNNRLSIYKSILVKEYADLDSRCRDLILLVKHWATQKNIKDASQGTFSSFCLVLMVINFLQNGVNPPILP</sequence>
<dbReference type="InParanoid" id="F0ZR63"/>
<dbReference type="Gene3D" id="3.30.460.10">
    <property type="entry name" value="Beta Polymerase, domain 2"/>
    <property type="match status" value="1"/>
</dbReference>
<accession>F0ZR63</accession>
<evidence type="ECO:0000313" key="3">
    <source>
        <dbReference type="Proteomes" id="UP000001064"/>
    </source>
</evidence>
<protein>
    <recommendedName>
        <fullName evidence="1">Poly(A) RNA polymerase mitochondrial-like central palm domain-containing protein</fullName>
    </recommendedName>
</protein>
<dbReference type="PANTHER" id="PTHR12271">
    <property type="entry name" value="POLY A POLYMERASE CID PAP -RELATED"/>
    <property type="match status" value="1"/>
</dbReference>
<dbReference type="GeneID" id="10504268"/>
<dbReference type="SUPFAM" id="SSF81301">
    <property type="entry name" value="Nucleotidyltransferase"/>
    <property type="match status" value="1"/>
</dbReference>
<dbReference type="VEuPathDB" id="AmoebaDB:DICPUDRAFT_23747"/>
<gene>
    <name evidence="2" type="ORF">DICPUDRAFT_23747</name>
</gene>
<dbReference type="Gene3D" id="1.10.1410.10">
    <property type="match status" value="1"/>
</dbReference>
<feature type="non-terminal residue" evidence="2">
    <location>
        <position position="1"/>
    </location>
</feature>